<proteinExistence type="predicted"/>
<keyword evidence="5" id="KW-0325">Glycoprotein</keyword>
<dbReference type="GO" id="GO:0022857">
    <property type="term" value="F:transmembrane transporter activity"/>
    <property type="evidence" value="ECO:0007669"/>
    <property type="project" value="InterPro"/>
</dbReference>
<dbReference type="GeneID" id="59308671"/>
<dbReference type="SUPFAM" id="SSF103473">
    <property type="entry name" value="MFS general substrate transporter"/>
    <property type="match status" value="1"/>
</dbReference>
<feature type="region of interest" description="Disordered" evidence="6">
    <location>
        <begin position="298"/>
        <end position="320"/>
    </location>
</feature>
<dbReference type="OrthoDB" id="3936150at2759"/>
<feature type="transmembrane region" description="Helical" evidence="7">
    <location>
        <begin position="432"/>
        <end position="449"/>
    </location>
</feature>
<evidence type="ECO:0000313" key="9">
    <source>
        <dbReference type="EMBL" id="KAF5626805.1"/>
    </source>
</evidence>
<evidence type="ECO:0000256" key="6">
    <source>
        <dbReference type="SAM" id="MobiDB-lite"/>
    </source>
</evidence>
<keyword evidence="10" id="KW-1185">Reference proteome</keyword>
<dbReference type="EMBL" id="JAAQRI010000215">
    <property type="protein sequence ID" value="KAF5626805.1"/>
    <property type="molecule type" value="Genomic_DNA"/>
</dbReference>
<keyword evidence="3 7" id="KW-1133">Transmembrane helix</keyword>
<feature type="transmembrane region" description="Helical" evidence="7">
    <location>
        <begin position="569"/>
        <end position="590"/>
    </location>
</feature>
<gene>
    <name evidence="9" type="ORF">FTJAE_9476</name>
</gene>
<comment type="subcellular location">
    <subcellularLocation>
        <location evidence="1">Membrane</location>
        <topology evidence="1">Multi-pass membrane protein</topology>
    </subcellularLocation>
</comment>
<name>A0A8H5R5A0_9HYPO</name>
<organism evidence="9 10">
    <name type="scientific">Fusarium tjaetaba</name>
    <dbReference type="NCBI Taxonomy" id="1567544"/>
    <lineage>
        <taxon>Eukaryota</taxon>
        <taxon>Fungi</taxon>
        <taxon>Dikarya</taxon>
        <taxon>Ascomycota</taxon>
        <taxon>Pezizomycotina</taxon>
        <taxon>Sordariomycetes</taxon>
        <taxon>Hypocreomycetidae</taxon>
        <taxon>Hypocreales</taxon>
        <taxon>Nectriaceae</taxon>
        <taxon>Fusarium</taxon>
        <taxon>Fusarium fujikuroi species complex</taxon>
    </lineage>
</organism>
<feature type="transmembrane region" description="Helical" evidence="7">
    <location>
        <begin position="710"/>
        <end position="730"/>
    </location>
</feature>
<reference evidence="9 10" key="1">
    <citation type="submission" date="2020-05" db="EMBL/GenBank/DDBJ databases">
        <title>Identification and distribution of gene clusters putatively required for synthesis of sphingolipid metabolism inhibitors in phylogenetically diverse species of the filamentous fungus Fusarium.</title>
        <authorList>
            <person name="Kim H.-S."/>
            <person name="Busman M."/>
            <person name="Brown D.W."/>
            <person name="Divon H."/>
            <person name="Uhlig S."/>
            <person name="Proctor R.H."/>
        </authorList>
    </citation>
    <scope>NUCLEOTIDE SEQUENCE [LARGE SCALE GENOMIC DNA]</scope>
    <source>
        <strain evidence="9 10">NRRL 66243</strain>
    </source>
</reference>
<accession>A0A8H5R5A0</accession>
<feature type="transmembrane region" description="Helical" evidence="7">
    <location>
        <begin position="497"/>
        <end position="523"/>
    </location>
</feature>
<dbReference type="PANTHER" id="PTHR23502">
    <property type="entry name" value="MAJOR FACILITATOR SUPERFAMILY"/>
    <property type="match status" value="1"/>
</dbReference>
<dbReference type="PANTHER" id="PTHR23502:SF188">
    <property type="entry name" value="MAJOR FACILITATOR SUPERFAMILY (MFS) PROFILE DOMAIN-CONTAINING PROTEIN"/>
    <property type="match status" value="1"/>
</dbReference>
<evidence type="ECO:0000313" key="10">
    <source>
        <dbReference type="Proteomes" id="UP000530670"/>
    </source>
</evidence>
<evidence type="ECO:0000256" key="2">
    <source>
        <dbReference type="ARBA" id="ARBA00022692"/>
    </source>
</evidence>
<feature type="transmembrane region" description="Helical" evidence="7">
    <location>
        <begin position="405"/>
        <end position="426"/>
    </location>
</feature>
<feature type="transmembrane region" description="Helical" evidence="7">
    <location>
        <begin position="742"/>
        <end position="762"/>
    </location>
</feature>
<feature type="transmembrane region" description="Helical" evidence="7">
    <location>
        <begin position="649"/>
        <end position="668"/>
    </location>
</feature>
<dbReference type="InterPro" id="IPR036259">
    <property type="entry name" value="MFS_trans_sf"/>
</dbReference>
<feature type="transmembrane region" description="Helical" evidence="7">
    <location>
        <begin position="461"/>
        <end position="485"/>
    </location>
</feature>
<evidence type="ECO:0000256" key="3">
    <source>
        <dbReference type="ARBA" id="ARBA00022989"/>
    </source>
</evidence>
<evidence type="ECO:0000256" key="7">
    <source>
        <dbReference type="SAM" id="Phobius"/>
    </source>
</evidence>
<feature type="transmembrane region" description="Helical" evidence="7">
    <location>
        <begin position="376"/>
        <end position="393"/>
    </location>
</feature>
<feature type="transmembrane region" description="Helical" evidence="7">
    <location>
        <begin position="674"/>
        <end position="698"/>
    </location>
</feature>
<evidence type="ECO:0000259" key="8">
    <source>
        <dbReference type="PROSITE" id="PS50850"/>
    </source>
</evidence>
<dbReference type="GO" id="GO:0005886">
    <property type="term" value="C:plasma membrane"/>
    <property type="evidence" value="ECO:0007669"/>
    <property type="project" value="TreeGrafter"/>
</dbReference>
<dbReference type="Pfam" id="PF07690">
    <property type="entry name" value="MFS_1"/>
    <property type="match status" value="1"/>
</dbReference>
<dbReference type="InterPro" id="IPR020846">
    <property type="entry name" value="MFS_dom"/>
</dbReference>
<evidence type="ECO:0000256" key="4">
    <source>
        <dbReference type="ARBA" id="ARBA00023136"/>
    </source>
</evidence>
<evidence type="ECO:0000256" key="1">
    <source>
        <dbReference type="ARBA" id="ARBA00004141"/>
    </source>
</evidence>
<keyword evidence="2 7" id="KW-0812">Transmembrane</keyword>
<evidence type="ECO:0000256" key="5">
    <source>
        <dbReference type="ARBA" id="ARBA00023180"/>
    </source>
</evidence>
<dbReference type="Gene3D" id="1.20.1250.20">
    <property type="entry name" value="MFS general substrate transporter like domains"/>
    <property type="match status" value="1"/>
</dbReference>
<dbReference type="RefSeq" id="XP_037203459.1">
    <property type="nucleotide sequence ID" value="XM_037356401.1"/>
</dbReference>
<dbReference type="AlphaFoldDB" id="A0A8H5R5A0"/>
<protein>
    <submittedName>
        <fullName evidence="9">Major facilitator superfamily transporter</fullName>
    </submittedName>
</protein>
<keyword evidence="4 7" id="KW-0472">Membrane</keyword>
<dbReference type="Proteomes" id="UP000530670">
    <property type="component" value="Unassembled WGS sequence"/>
</dbReference>
<sequence length="779" mass="86414">MFRTFRQLALVLTITIISSLAVMPSVSFARDLRTYSDLEAPGVAFVLTPDHAVEGTPAYKDFMLRQNISFPTLDRSGDLESPVSQLWGLKERLWRQQNTSTDIGRAAVEPVLRGLKAAVEAYVGNSICFVTVVLSGLENNHDYLTHVIAQAVRQIGLAKAWTGRTTVPALALFSKWLHKGDFGEPDSLLLVIDNSQYGFDITLIYQEEGLVQSLRRNHHPYTGTENATDKASLLQHALKEIIKPPFDYDFYGIQVPQTINELVIYGDSIWDPDFRKTLDATLDSRLIRVECARPSLKKRSFPEGSQQEHGESSFQVQSTCEDDPLNPLNWSRPARAKNILIICFLVFTQCWAGSAISMGNSAASEEFGVSQVAENLATAMFLFGVGTGALLSGPISETIGRNPTYLVATAFYLCFLVGSATTPTFGGQVVCRFFVGLSASATLTINGASVNDQFRPVKRSLVFPIVAWANVAAPVIAPIASGWIVSNPNLGWRWAEWITLMISGAAFVVALLFLPETYFPLILSWKAKELRRVTGDQRYTSQHEQKHSFWKQMRETLPLPATFFRSEPVIIVLGLYLVLLYILLFSFLSGFDYIFKETYKLEPGYQGSCFAAIAAGATAFVLCGPGLYEWARQHTERVRGASIQPEFRLWPAIVTAPFLPVSLFWLGWTNYSTISIRSGLGACFLFGVVLTSIYVSSYEYITDSYGEHSAIALGSITMSRYLIAGGMVMAARPMYEGIGVHWTMTVLGCIAMLLTPAPLLFWKYGPQLRRRSPYATTNV</sequence>
<comment type="caution">
    <text evidence="9">The sequence shown here is derived from an EMBL/GenBank/DDBJ whole genome shotgun (WGS) entry which is preliminary data.</text>
</comment>
<dbReference type="InterPro" id="IPR011701">
    <property type="entry name" value="MFS"/>
</dbReference>
<feature type="transmembrane region" description="Helical" evidence="7">
    <location>
        <begin position="610"/>
        <end position="628"/>
    </location>
</feature>
<dbReference type="PROSITE" id="PS50850">
    <property type="entry name" value="MFS"/>
    <property type="match status" value="1"/>
</dbReference>
<feature type="domain" description="Major facilitator superfamily (MFS) profile" evidence="8">
    <location>
        <begin position="338"/>
        <end position="779"/>
    </location>
</feature>